<evidence type="ECO:0000256" key="1">
    <source>
        <dbReference type="SAM" id="MobiDB-lite"/>
    </source>
</evidence>
<name>A0A9P6KX93_9PLEO</name>
<dbReference type="EMBL" id="WJXW01000001">
    <property type="protein sequence ID" value="KAF9741926.1"/>
    <property type="molecule type" value="Genomic_DNA"/>
</dbReference>
<proteinExistence type="predicted"/>
<accession>A0A9P6KX93</accession>
<dbReference type="CDD" id="cd00138">
    <property type="entry name" value="PLDc_SF"/>
    <property type="match status" value="1"/>
</dbReference>
<dbReference type="Pfam" id="PF13091">
    <property type="entry name" value="PLDc_2"/>
    <property type="match status" value="1"/>
</dbReference>
<dbReference type="InterPro" id="IPR001736">
    <property type="entry name" value="PLipase_D/transphosphatidylase"/>
</dbReference>
<gene>
    <name evidence="3" type="ORF">PMIN01_01465</name>
</gene>
<feature type="domain" description="PLD phosphodiesterase" evidence="2">
    <location>
        <begin position="167"/>
        <end position="194"/>
    </location>
</feature>
<dbReference type="SUPFAM" id="SSF56024">
    <property type="entry name" value="Phospholipase D/nuclease"/>
    <property type="match status" value="2"/>
</dbReference>
<dbReference type="GO" id="GO:0030572">
    <property type="term" value="F:phosphatidyltransferase activity"/>
    <property type="evidence" value="ECO:0007669"/>
    <property type="project" value="UniProtKB-ARBA"/>
</dbReference>
<comment type="caution">
    <text evidence="3">The sequence shown here is derived from an EMBL/GenBank/DDBJ whole genome shotgun (WGS) entry which is preliminary data.</text>
</comment>
<dbReference type="Proteomes" id="UP000756921">
    <property type="component" value="Unassembled WGS sequence"/>
</dbReference>
<evidence type="ECO:0000313" key="4">
    <source>
        <dbReference type="Proteomes" id="UP000756921"/>
    </source>
</evidence>
<dbReference type="AlphaFoldDB" id="A0A9P6KX93"/>
<sequence>MPPLEPLPGSLPCIDPFVKALTEAAPVNHHDDPNWYAHDPQCLISDSTVNSFVTGTGDVIYRSLTPLLEATNHELILVTCFWARSRTLDTLNTLLRKLSIKAIRRGTGKIAVRLCFSSSALFQKLFHTQSINGQTYSPTSWTKQFGLPHPSELEGLDLRMRSVFILPFSVMHPKFILVDRQTVVLPSCNISWEEWFEGAITFSGPIVENFFQFYQKFWCRMAVQSLPASTSKSGHPNPQRAGATATQNQHASPPHGHTMTPIHTASPRIPTVFLPSPHRRNPRFQPFATPSAVSAPPTPLNVFVLGLLARATRTIRIQTPNLTASPVLSAILNALERGVDVQILTSERLMILEQLVTAGTTTSRCVKTLIKRYKKLARAAADRPSTDEEAALSAPRLGVLRILYFEPLHGSKARGKEAGEPQQSHLKMTIVDSDVVVLGSGNLDRASWFTSQELGVACFDKGLVAQVQEAVDRGMKGRARLVFDGSRAVSNPVS</sequence>
<evidence type="ECO:0000313" key="3">
    <source>
        <dbReference type="EMBL" id="KAF9741926.1"/>
    </source>
</evidence>
<dbReference type="OrthoDB" id="2958217at2759"/>
<protein>
    <submittedName>
        <fullName evidence="3">Phospholipase D</fullName>
    </submittedName>
</protein>
<evidence type="ECO:0000259" key="2">
    <source>
        <dbReference type="PROSITE" id="PS50035"/>
    </source>
</evidence>
<organism evidence="3 4">
    <name type="scientific">Paraphaeosphaeria minitans</name>
    <dbReference type="NCBI Taxonomy" id="565426"/>
    <lineage>
        <taxon>Eukaryota</taxon>
        <taxon>Fungi</taxon>
        <taxon>Dikarya</taxon>
        <taxon>Ascomycota</taxon>
        <taxon>Pezizomycotina</taxon>
        <taxon>Dothideomycetes</taxon>
        <taxon>Pleosporomycetidae</taxon>
        <taxon>Pleosporales</taxon>
        <taxon>Massarineae</taxon>
        <taxon>Didymosphaeriaceae</taxon>
        <taxon>Paraphaeosphaeria</taxon>
    </lineage>
</organism>
<reference evidence="3" key="1">
    <citation type="journal article" date="2020" name="Mol. Plant Microbe Interact.">
        <title>Genome Sequence of the Biocontrol Agent Coniothyrium minitans strain Conio (IMI 134523).</title>
        <authorList>
            <person name="Patel D."/>
            <person name="Shittu T.A."/>
            <person name="Baroncelli R."/>
            <person name="Muthumeenakshi S."/>
            <person name="Osborne T.H."/>
            <person name="Janganan T.K."/>
            <person name="Sreenivasaprasad S."/>
        </authorList>
    </citation>
    <scope>NUCLEOTIDE SEQUENCE</scope>
    <source>
        <strain evidence="3">Conio</strain>
    </source>
</reference>
<dbReference type="GO" id="GO:0032049">
    <property type="term" value="P:cardiolipin biosynthetic process"/>
    <property type="evidence" value="ECO:0007669"/>
    <property type="project" value="UniProtKB-ARBA"/>
</dbReference>
<dbReference type="Gene3D" id="3.30.870.10">
    <property type="entry name" value="Endonuclease Chain A"/>
    <property type="match status" value="2"/>
</dbReference>
<dbReference type="PANTHER" id="PTHR21248">
    <property type="entry name" value="CARDIOLIPIN SYNTHASE"/>
    <property type="match status" value="1"/>
</dbReference>
<dbReference type="PANTHER" id="PTHR21248:SF11">
    <property type="entry name" value="PLD PHOSPHODIESTERASE DOMAIN-CONTAINING PROTEIN"/>
    <property type="match status" value="1"/>
</dbReference>
<dbReference type="PROSITE" id="PS50035">
    <property type="entry name" value="PLD"/>
    <property type="match status" value="2"/>
</dbReference>
<keyword evidence="4" id="KW-1185">Reference proteome</keyword>
<dbReference type="InterPro" id="IPR025202">
    <property type="entry name" value="PLD-like_dom"/>
</dbReference>
<feature type="region of interest" description="Disordered" evidence="1">
    <location>
        <begin position="228"/>
        <end position="263"/>
    </location>
</feature>
<feature type="domain" description="PLD phosphodiesterase" evidence="2">
    <location>
        <begin position="425"/>
        <end position="447"/>
    </location>
</feature>